<sequence length="210" mass="23069">MSKGPPDPPCSASYNSGPQAYGDASRTCPTVMSSSSMKCFITCCCPCITFGQIAEIVDKGTSSCGTSGALYALIMALLGCQCIYSCSYRSKLRLAGRKDEPRSHGATTDARRHDPLRCTCALGFKNAIVSWDDHFKVNLRLSGALYALIMAVTGCQCIYSCAYRTEMRRQYKLSETPCNDFLLHCFCESCALCQEYRELKNRGFDPQIGI</sequence>
<dbReference type="NCBIfam" id="TIGR01571">
    <property type="entry name" value="A_thal_Cys_rich"/>
    <property type="match status" value="2"/>
</dbReference>
<dbReference type="InterPro" id="IPR006461">
    <property type="entry name" value="PLAC_motif_containing"/>
</dbReference>
<feature type="region of interest" description="Disordered" evidence="1">
    <location>
        <begin position="1"/>
        <end position="22"/>
    </location>
</feature>
<accession>A0AAV9D8E0</accession>
<proteinExistence type="predicted"/>
<keyword evidence="3" id="KW-1185">Reference proteome</keyword>
<protein>
    <submittedName>
        <fullName evidence="2">Cell number regulator 1</fullName>
    </submittedName>
</protein>
<dbReference type="Proteomes" id="UP001180020">
    <property type="component" value="Unassembled WGS sequence"/>
</dbReference>
<gene>
    <name evidence="2" type="primary">CNR1</name>
    <name evidence="2" type="ORF">QJS10_CPB14g00555</name>
</gene>
<evidence type="ECO:0000256" key="1">
    <source>
        <dbReference type="SAM" id="MobiDB-lite"/>
    </source>
</evidence>
<evidence type="ECO:0000313" key="3">
    <source>
        <dbReference type="Proteomes" id="UP001180020"/>
    </source>
</evidence>
<dbReference type="EMBL" id="JAUJYO010000014">
    <property type="protein sequence ID" value="KAK1297876.1"/>
    <property type="molecule type" value="Genomic_DNA"/>
</dbReference>
<reference evidence="2" key="2">
    <citation type="submission" date="2023-06" db="EMBL/GenBank/DDBJ databases">
        <authorList>
            <person name="Ma L."/>
            <person name="Liu K.-W."/>
            <person name="Li Z."/>
            <person name="Hsiao Y.-Y."/>
            <person name="Qi Y."/>
            <person name="Fu T."/>
            <person name="Tang G."/>
            <person name="Zhang D."/>
            <person name="Sun W.-H."/>
            <person name="Liu D.-K."/>
            <person name="Li Y."/>
            <person name="Chen G.-Z."/>
            <person name="Liu X.-D."/>
            <person name="Liao X.-Y."/>
            <person name="Jiang Y.-T."/>
            <person name="Yu X."/>
            <person name="Hao Y."/>
            <person name="Huang J."/>
            <person name="Zhao X.-W."/>
            <person name="Ke S."/>
            <person name="Chen Y.-Y."/>
            <person name="Wu W.-L."/>
            <person name="Hsu J.-L."/>
            <person name="Lin Y.-F."/>
            <person name="Huang M.-D."/>
            <person name="Li C.-Y."/>
            <person name="Huang L."/>
            <person name="Wang Z.-W."/>
            <person name="Zhao X."/>
            <person name="Zhong W.-Y."/>
            <person name="Peng D.-H."/>
            <person name="Ahmad S."/>
            <person name="Lan S."/>
            <person name="Zhang J.-S."/>
            <person name="Tsai W.-C."/>
            <person name="Van De Peer Y."/>
            <person name="Liu Z.-J."/>
        </authorList>
    </citation>
    <scope>NUCLEOTIDE SEQUENCE</scope>
    <source>
        <strain evidence="2">CP</strain>
        <tissue evidence="2">Leaves</tissue>
    </source>
</reference>
<dbReference type="Pfam" id="PF04749">
    <property type="entry name" value="PLAC8"/>
    <property type="match status" value="2"/>
</dbReference>
<reference evidence="2" key="1">
    <citation type="journal article" date="2023" name="Nat. Commun.">
        <title>Diploid and tetraploid genomes of Acorus and the evolution of monocots.</title>
        <authorList>
            <person name="Ma L."/>
            <person name="Liu K.W."/>
            <person name="Li Z."/>
            <person name="Hsiao Y.Y."/>
            <person name="Qi Y."/>
            <person name="Fu T."/>
            <person name="Tang G.D."/>
            <person name="Zhang D."/>
            <person name="Sun W.H."/>
            <person name="Liu D.K."/>
            <person name="Li Y."/>
            <person name="Chen G.Z."/>
            <person name="Liu X.D."/>
            <person name="Liao X.Y."/>
            <person name="Jiang Y.T."/>
            <person name="Yu X."/>
            <person name="Hao Y."/>
            <person name="Huang J."/>
            <person name="Zhao X.W."/>
            <person name="Ke S."/>
            <person name="Chen Y.Y."/>
            <person name="Wu W.L."/>
            <person name="Hsu J.L."/>
            <person name="Lin Y.F."/>
            <person name="Huang M.D."/>
            <person name="Li C.Y."/>
            <person name="Huang L."/>
            <person name="Wang Z.W."/>
            <person name="Zhao X."/>
            <person name="Zhong W.Y."/>
            <person name="Peng D.H."/>
            <person name="Ahmad S."/>
            <person name="Lan S."/>
            <person name="Zhang J.S."/>
            <person name="Tsai W.C."/>
            <person name="Van de Peer Y."/>
            <person name="Liu Z.J."/>
        </authorList>
    </citation>
    <scope>NUCLEOTIDE SEQUENCE</scope>
    <source>
        <strain evidence="2">CP</strain>
    </source>
</reference>
<dbReference type="AlphaFoldDB" id="A0AAV9D8E0"/>
<name>A0AAV9D8E0_ACOCL</name>
<comment type="caution">
    <text evidence="2">The sequence shown here is derived from an EMBL/GenBank/DDBJ whole genome shotgun (WGS) entry which is preliminary data.</text>
</comment>
<organism evidence="2 3">
    <name type="scientific">Acorus calamus</name>
    <name type="common">Sweet flag</name>
    <dbReference type="NCBI Taxonomy" id="4465"/>
    <lineage>
        <taxon>Eukaryota</taxon>
        <taxon>Viridiplantae</taxon>
        <taxon>Streptophyta</taxon>
        <taxon>Embryophyta</taxon>
        <taxon>Tracheophyta</taxon>
        <taxon>Spermatophyta</taxon>
        <taxon>Magnoliopsida</taxon>
        <taxon>Liliopsida</taxon>
        <taxon>Acoraceae</taxon>
        <taxon>Acorus</taxon>
    </lineage>
</organism>
<evidence type="ECO:0000313" key="2">
    <source>
        <dbReference type="EMBL" id="KAK1297876.1"/>
    </source>
</evidence>
<dbReference type="PANTHER" id="PTHR15907">
    <property type="entry name" value="DUF614 FAMILY PROTEIN-RELATED"/>
    <property type="match status" value="1"/>
</dbReference>